<evidence type="ECO:0000256" key="2">
    <source>
        <dbReference type="ARBA" id="ARBA00009765"/>
    </source>
</evidence>
<dbReference type="eggNOG" id="KOG2662">
    <property type="taxonomic scope" value="Eukaryota"/>
</dbReference>
<dbReference type="GO" id="GO:0045016">
    <property type="term" value="P:mitochondrial magnesium ion transmembrane transport"/>
    <property type="evidence" value="ECO:0007669"/>
    <property type="project" value="UniProtKB-ARBA"/>
</dbReference>
<evidence type="ECO:0000256" key="5">
    <source>
        <dbReference type="ARBA" id="ARBA00022792"/>
    </source>
</evidence>
<dbReference type="CDD" id="cd12823">
    <property type="entry name" value="Mrs2_Mfm1p-like"/>
    <property type="match status" value="1"/>
</dbReference>
<dbReference type="Gene3D" id="2.40.128.330">
    <property type="match status" value="1"/>
</dbReference>
<reference evidence="16 17" key="2">
    <citation type="journal article" date="2013" name="PLoS Genet.">
        <title>Comparative genome structure, secondary metabolite, and effector coding capacity across Cochliobolus pathogens.</title>
        <authorList>
            <person name="Condon B.J."/>
            <person name="Leng Y."/>
            <person name="Wu D."/>
            <person name="Bushley K.E."/>
            <person name="Ohm R.A."/>
            <person name="Otillar R."/>
            <person name="Martin J."/>
            <person name="Schackwitz W."/>
            <person name="Grimwood J."/>
            <person name="MohdZainudin N."/>
            <person name="Xue C."/>
            <person name="Wang R."/>
            <person name="Manning V.A."/>
            <person name="Dhillon B."/>
            <person name="Tu Z.J."/>
            <person name="Steffenson B.J."/>
            <person name="Salamov A."/>
            <person name="Sun H."/>
            <person name="Lowry S."/>
            <person name="LaButti K."/>
            <person name="Han J."/>
            <person name="Copeland A."/>
            <person name="Lindquist E."/>
            <person name="Barry K."/>
            <person name="Schmutz J."/>
            <person name="Baker S.E."/>
            <person name="Ciuffetti L.M."/>
            <person name="Grigoriev I.V."/>
            <person name="Zhong S."/>
            <person name="Turgeon B.G."/>
        </authorList>
    </citation>
    <scope>NUCLEOTIDE SEQUENCE [LARGE SCALE GENOMIC DNA]</scope>
    <source>
        <strain evidence="17">28A</strain>
    </source>
</reference>
<dbReference type="PANTHER" id="PTHR13890">
    <property type="entry name" value="RNA SPLICING PROTEIN MRS2, MITOCHONDRIAL"/>
    <property type="match status" value="1"/>
</dbReference>
<dbReference type="Proteomes" id="UP000016935">
    <property type="component" value="Unassembled WGS sequence"/>
</dbReference>
<evidence type="ECO:0000256" key="1">
    <source>
        <dbReference type="ARBA" id="ARBA00004448"/>
    </source>
</evidence>
<evidence type="ECO:0000256" key="11">
    <source>
        <dbReference type="ARBA" id="ARBA00023136"/>
    </source>
</evidence>
<evidence type="ECO:0000256" key="10">
    <source>
        <dbReference type="ARBA" id="ARBA00023128"/>
    </source>
</evidence>
<evidence type="ECO:0000313" key="16">
    <source>
        <dbReference type="EMBL" id="EOA91071.1"/>
    </source>
</evidence>
<dbReference type="AlphaFoldDB" id="R0J2U8"/>
<evidence type="ECO:0000256" key="12">
    <source>
        <dbReference type="ARBA" id="ARBA00046105"/>
    </source>
</evidence>
<evidence type="ECO:0000256" key="15">
    <source>
        <dbReference type="SAM" id="MobiDB-lite"/>
    </source>
</evidence>
<dbReference type="GeneID" id="19402880"/>
<dbReference type="STRING" id="671987.R0J2U8"/>
<comment type="subunit">
    <text evidence="13">Homopentamer. Forms homooligomers. Interacts with MFM1.</text>
</comment>
<protein>
    <recommendedName>
        <fullName evidence="14">Magnesium transporter</fullName>
    </recommendedName>
</protein>
<keyword evidence="3 14" id="KW-0813">Transport</keyword>
<keyword evidence="11 14" id="KW-0472">Membrane</keyword>
<dbReference type="Pfam" id="PF22099">
    <property type="entry name" value="MRS2-like"/>
    <property type="match status" value="1"/>
</dbReference>
<evidence type="ECO:0000256" key="3">
    <source>
        <dbReference type="ARBA" id="ARBA00022448"/>
    </source>
</evidence>
<dbReference type="OrthoDB" id="10251508at2759"/>
<gene>
    <name evidence="16" type="ORF">SETTUDRAFT_25166</name>
</gene>
<evidence type="ECO:0000256" key="13">
    <source>
        <dbReference type="ARBA" id="ARBA00046701"/>
    </source>
</evidence>
<dbReference type="InterPro" id="IPR045863">
    <property type="entry name" value="CorA_TM1_TM2"/>
</dbReference>
<reference evidence="16 17" key="1">
    <citation type="journal article" date="2012" name="PLoS Pathog.">
        <title>Diverse lifestyles and strategies of plant pathogenesis encoded in the genomes of eighteen Dothideomycetes fungi.</title>
        <authorList>
            <person name="Ohm R.A."/>
            <person name="Feau N."/>
            <person name="Henrissat B."/>
            <person name="Schoch C.L."/>
            <person name="Horwitz B.A."/>
            <person name="Barry K.W."/>
            <person name="Condon B.J."/>
            <person name="Copeland A.C."/>
            <person name="Dhillon B."/>
            <person name="Glaser F."/>
            <person name="Hesse C.N."/>
            <person name="Kosti I."/>
            <person name="LaButti K."/>
            <person name="Lindquist E.A."/>
            <person name="Lucas S."/>
            <person name="Salamov A.A."/>
            <person name="Bradshaw R.E."/>
            <person name="Ciuffetti L."/>
            <person name="Hamelin R.C."/>
            <person name="Kema G.H.J."/>
            <person name="Lawrence C."/>
            <person name="Scott J.A."/>
            <person name="Spatafora J.W."/>
            <person name="Turgeon B.G."/>
            <person name="de Wit P.J.G.M."/>
            <person name="Zhong S."/>
            <person name="Goodwin S.B."/>
            <person name="Grigoriev I.V."/>
        </authorList>
    </citation>
    <scope>NUCLEOTIDE SEQUENCE [LARGE SCALE GENOMIC DNA]</scope>
    <source>
        <strain evidence="17">28A</strain>
    </source>
</reference>
<dbReference type="EMBL" id="KB908482">
    <property type="protein sequence ID" value="EOA91071.1"/>
    <property type="molecule type" value="Genomic_DNA"/>
</dbReference>
<dbReference type="GO" id="GO:0005743">
    <property type="term" value="C:mitochondrial inner membrane"/>
    <property type="evidence" value="ECO:0007669"/>
    <property type="project" value="UniProtKB-SubCell"/>
</dbReference>
<name>R0J2U8_EXST2</name>
<dbReference type="Gene3D" id="1.20.58.340">
    <property type="entry name" value="Magnesium transport protein CorA, transmembrane region"/>
    <property type="match status" value="1"/>
</dbReference>
<evidence type="ECO:0000256" key="4">
    <source>
        <dbReference type="ARBA" id="ARBA00022692"/>
    </source>
</evidence>
<evidence type="ECO:0000256" key="9">
    <source>
        <dbReference type="ARBA" id="ARBA00023065"/>
    </source>
</evidence>
<evidence type="ECO:0000256" key="14">
    <source>
        <dbReference type="RuleBase" id="RU366042"/>
    </source>
</evidence>
<keyword evidence="7" id="KW-0809">Transit peptide</keyword>
<sequence length="582" mass="64461">MKTTLLPRVAAPSPSVLSFLRAQVNNVLASPIAQCAHATGQRRGHSIVSQIGRNPGNTSLGRITSYLNNRGASEGKRFVTSNCLVEQKVSQPTLDRSLVLCRTPQVSLQHAEYFAHRSFSTTRANNGWNIFKSAKMRKLAQLQPPPPPPDDSSSSSAVFGSSLGRISRPTNELKMRCTELDEHGNVTLVSGEFKKSELIAKYGLLPRDLRKIDSSLLPHILVRPSAILINLLNLRVLLKHNRVLVFDAYGTTDSKSQSVFMYDLDLRLRQKESTLNGALAYEFRALEAVLISVTLSLEKEFEGVSEPVVRVLRELEEDIDRDKLRYLLIYSKKLGSFEQKARLVRNALEELLEADDDLSAMYLTEKAEGKVREDDDHTEVEMLLESYHKVADEIVQAAENLVSSIRNTEEIVKAILDANRNSLMLLDLKFSILTLAITAGTFVAALYGMNLKNFIEESDYGFYGISAWCSVFGALVAVYGLLRLRKVQRVSMYGHGPGALVAREPTRPAMPAGGGWGLGAWGGGSRNGVSRGDMHPMMHPGAHDLGSMAKRKDSLASIMERERAMARKMAKGDYRGDDGRRN</sequence>
<keyword evidence="9 14" id="KW-0406">Ion transport</keyword>
<evidence type="ECO:0000256" key="8">
    <source>
        <dbReference type="ARBA" id="ARBA00022989"/>
    </source>
</evidence>
<comment type="similarity">
    <text evidence="2 14">Belongs to the CorA metal ion transporter (MIT) (TC 1.A.35) family.</text>
</comment>
<dbReference type="HOGENOM" id="CLU_025144_2_1_1"/>
<dbReference type="PANTHER" id="PTHR13890:SF0">
    <property type="entry name" value="MAGNESIUM TRANSPORTER MRS2 HOMOLOG, MITOCHONDRIAL"/>
    <property type="match status" value="1"/>
</dbReference>
<organism evidence="16 17">
    <name type="scientific">Exserohilum turcicum (strain 28A)</name>
    <name type="common">Northern leaf blight fungus</name>
    <name type="synonym">Setosphaeria turcica</name>
    <dbReference type="NCBI Taxonomy" id="671987"/>
    <lineage>
        <taxon>Eukaryota</taxon>
        <taxon>Fungi</taxon>
        <taxon>Dikarya</taxon>
        <taxon>Ascomycota</taxon>
        <taxon>Pezizomycotina</taxon>
        <taxon>Dothideomycetes</taxon>
        <taxon>Pleosporomycetidae</taxon>
        <taxon>Pleosporales</taxon>
        <taxon>Pleosporineae</taxon>
        <taxon>Pleosporaceae</taxon>
        <taxon>Exserohilum</taxon>
    </lineage>
</organism>
<dbReference type="InterPro" id="IPR039204">
    <property type="entry name" value="MRS2-like"/>
</dbReference>
<keyword evidence="4 14" id="KW-0812">Transmembrane</keyword>
<dbReference type="GO" id="GO:0015095">
    <property type="term" value="F:magnesium ion transmembrane transporter activity"/>
    <property type="evidence" value="ECO:0007669"/>
    <property type="project" value="TreeGrafter"/>
</dbReference>
<evidence type="ECO:0000256" key="7">
    <source>
        <dbReference type="ARBA" id="ARBA00022946"/>
    </source>
</evidence>
<comment type="function">
    <text evidence="12">High-conductance magnesium-selective channel that mediates the influx of magnesium into the mitochondrial matrix. Essential for the splicing of mRNA group II introns in mitochondria by affecting mitochondrial magnesium concentrations, which are critical for group II intron splicing. It also suppresses a variety of mitochondrial intron mutations and its absence may disturb the assembly of mitochondrial membrane complexes.</text>
</comment>
<dbReference type="RefSeq" id="XP_008021242.1">
    <property type="nucleotide sequence ID" value="XM_008023051.1"/>
</dbReference>
<feature type="region of interest" description="Disordered" evidence="15">
    <location>
        <begin position="140"/>
        <end position="164"/>
    </location>
</feature>
<keyword evidence="10" id="KW-0496">Mitochondrion</keyword>
<feature type="transmembrane region" description="Helical" evidence="14">
    <location>
        <begin position="460"/>
        <end position="482"/>
    </location>
</feature>
<proteinExistence type="inferred from homology"/>
<evidence type="ECO:0000256" key="6">
    <source>
        <dbReference type="ARBA" id="ARBA00022842"/>
    </source>
</evidence>
<dbReference type="FunFam" id="1.20.58.340:FF:000005">
    <property type="entry name" value="Inner membrane magnesium transporter MRS2"/>
    <property type="match status" value="1"/>
</dbReference>
<feature type="transmembrane region" description="Helical" evidence="14">
    <location>
        <begin position="430"/>
        <end position="448"/>
    </location>
</feature>
<dbReference type="FunFam" id="2.40.128.330:FF:000002">
    <property type="entry name" value="Inner membrane magnesium transporter mrs2"/>
    <property type="match status" value="1"/>
</dbReference>
<dbReference type="SUPFAM" id="SSF144083">
    <property type="entry name" value="Magnesium transport protein CorA, transmembrane region"/>
    <property type="match status" value="1"/>
</dbReference>
<keyword evidence="8 14" id="KW-1133">Transmembrane helix</keyword>
<comment type="subcellular location">
    <subcellularLocation>
        <location evidence="1 14">Mitochondrion inner membrane</location>
        <topology evidence="1 14">Multi-pass membrane protein</topology>
    </subcellularLocation>
</comment>
<keyword evidence="5 14" id="KW-0999">Mitochondrion inner membrane</keyword>
<accession>R0J2U8</accession>
<keyword evidence="6 14" id="KW-0460">Magnesium</keyword>
<keyword evidence="17" id="KW-1185">Reference proteome</keyword>
<evidence type="ECO:0000313" key="17">
    <source>
        <dbReference type="Proteomes" id="UP000016935"/>
    </source>
</evidence>